<proteinExistence type="inferred from homology"/>
<dbReference type="AlphaFoldDB" id="W6R776"/>
<dbReference type="GO" id="GO:0000976">
    <property type="term" value="F:transcription cis-regulatory region binding"/>
    <property type="evidence" value="ECO:0007669"/>
    <property type="project" value="TreeGrafter"/>
</dbReference>
<dbReference type="HOGENOM" id="CLU_057092_0_0_5"/>
<name>W6R776_9HYPH</name>
<dbReference type="Gene3D" id="3.40.190.10">
    <property type="entry name" value="Periplasmic binding protein-like II"/>
    <property type="match status" value="2"/>
</dbReference>
<dbReference type="InterPro" id="IPR036388">
    <property type="entry name" value="WH-like_DNA-bd_sf"/>
</dbReference>
<dbReference type="InterPro" id="IPR000847">
    <property type="entry name" value="LysR_HTH_N"/>
</dbReference>
<dbReference type="GO" id="GO:0003700">
    <property type="term" value="F:DNA-binding transcription factor activity"/>
    <property type="evidence" value="ECO:0007669"/>
    <property type="project" value="InterPro"/>
</dbReference>
<evidence type="ECO:0000256" key="2">
    <source>
        <dbReference type="ARBA" id="ARBA00023015"/>
    </source>
</evidence>
<dbReference type="eggNOG" id="COG0583">
    <property type="taxonomic scope" value="Bacteria"/>
</dbReference>
<keyword evidence="7" id="KW-1185">Reference proteome</keyword>
<accession>W6R776</accession>
<gene>
    <name evidence="6" type="ORF">LPU83_0563</name>
</gene>
<feature type="domain" description="HTH lysR-type" evidence="5">
    <location>
        <begin position="167"/>
        <end position="224"/>
    </location>
</feature>
<evidence type="ECO:0000313" key="6">
    <source>
        <dbReference type="EMBL" id="CDM56245.1"/>
    </source>
</evidence>
<dbReference type="PROSITE" id="PS50931">
    <property type="entry name" value="HTH_LYSR"/>
    <property type="match status" value="2"/>
</dbReference>
<dbReference type="PATRIC" id="fig|348824.6.peg.599"/>
<evidence type="ECO:0000256" key="4">
    <source>
        <dbReference type="ARBA" id="ARBA00023163"/>
    </source>
</evidence>
<evidence type="ECO:0000256" key="1">
    <source>
        <dbReference type="ARBA" id="ARBA00009437"/>
    </source>
</evidence>
<keyword evidence="2" id="KW-0805">Transcription regulation</keyword>
<dbReference type="PRINTS" id="PR00039">
    <property type="entry name" value="HTHLYSR"/>
</dbReference>
<dbReference type="InterPro" id="IPR036390">
    <property type="entry name" value="WH_DNA-bd_sf"/>
</dbReference>
<reference evidence="6" key="1">
    <citation type="submission" date="2013-11" db="EMBL/GenBank/DDBJ databases">
        <title>Draft genome sequence of the broad-host-range Rhizobium sp. LPU83 strain, a member of the low-genetic diversity Oregon-like Rhizobium sp. group.</title>
        <authorList>
            <person name="Wibberg D."/>
            <person name="Puehler A."/>
            <person name="Schlueter A."/>
        </authorList>
    </citation>
    <scope>NUCLEOTIDE SEQUENCE [LARGE SCALE GENOMIC DNA]</scope>
    <source>
        <strain evidence="6">LPU83</strain>
    </source>
</reference>
<comment type="similarity">
    <text evidence="1">Belongs to the LysR transcriptional regulatory family.</text>
</comment>
<evidence type="ECO:0000256" key="3">
    <source>
        <dbReference type="ARBA" id="ARBA00023125"/>
    </source>
</evidence>
<dbReference type="EMBL" id="HG916852">
    <property type="protein sequence ID" value="CDM56245.1"/>
    <property type="molecule type" value="Genomic_DNA"/>
</dbReference>
<dbReference type="PANTHER" id="PTHR30126:SF40">
    <property type="entry name" value="HTH-TYPE TRANSCRIPTIONAL REGULATOR GLTR"/>
    <property type="match status" value="1"/>
</dbReference>
<dbReference type="SUPFAM" id="SSF53850">
    <property type="entry name" value="Periplasmic binding protein-like II"/>
    <property type="match status" value="1"/>
</dbReference>
<dbReference type="SUPFAM" id="SSF46785">
    <property type="entry name" value="Winged helix' DNA-binding domain"/>
    <property type="match status" value="2"/>
</dbReference>
<dbReference type="Proteomes" id="UP000019443">
    <property type="component" value="Chromosome"/>
</dbReference>
<evidence type="ECO:0000313" key="7">
    <source>
        <dbReference type="Proteomes" id="UP000019443"/>
    </source>
</evidence>
<organism evidence="6 7">
    <name type="scientific">Rhizobium favelukesii</name>
    <dbReference type="NCBI Taxonomy" id="348824"/>
    <lineage>
        <taxon>Bacteria</taxon>
        <taxon>Pseudomonadati</taxon>
        <taxon>Pseudomonadota</taxon>
        <taxon>Alphaproteobacteria</taxon>
        <taxon>Hyphomicrobiales</taxon>
        <taxon>Rhizobiaceae</taxon>
        <taxon>Rhizobium/Agrobacterium group</taxon>
        <taxon>Rhizobium</taxon>
    </lineage>
</organism>
<dbReference type="KEGG" id="rhl:LPU83_0563"/>
<dbReference type="Pfam" id="PF00126">
    <property type="entry name" value="HTH_1"/>
    <property type="match status" value="2"/>
</dbReference>
<protein>
    <submittedName>
        <fullName evidence="6">HTH-type transcriptional regulator ytlI</fullName>
    </submittedName>
</protein>
<dbReference type="Pfam" id="PF03466">
    <property type="entry name" value="LysR_substrate"/>
    <property type="match status" value="1"/>
</dbReference>
<dbReference type="InterPro" id="IPR005119">
    <property type="entry name" value="LysR_subst-bd"/>
</dbReference>
<feature type="domain" description="HTH lysR-type" evidence="5">
    <location>
        <begin position="87"/>
        <end position="132"/>
    </location>
</feature>
<keyword evidence="4" id="KW-0804">Transcription</keyword>
<keyword evidence="3" id="KW-0238">DNA-binding</keyword>
<dbReference type="PANTHER" id="PTHR30126">
    <property type="entry name" value="HTH-TYPE TRANSCRIPTIONAL REGULATOR"/>
    <property type="match status" value="1"/>
</dbReference>
<dbReference type="Gene3D" id="1.10.10.10">
    <property type="entry name" value="Winged helix-like DNA-binding domain superfamily/Winged helix DNA-binding domain"/>
    <property type="match status" value="2"/>
</dbReference>
<evidence type="ECO:0000259" key="5">
    <source>
        <dbReference type="PROSITE" id="PS50931"/>
    </source>
</evidence>
<sequence>MQTLARKCISFSIAAAICFCSLGRFRRCPVLFCGSTATPGFVLGKNDSLLISRQGYLFWRTHHIVRFFISLRRKRLQLGTLFVASHVLSSGSVRETARNLSLSASTVSTAVRNLETELALKLTERSSGELATLLASDDVREKLRPIVQSAEALAGWMGTDRPSRLPFKIATMERFLEVADQGSINRAARRLKLGQPQLSLQIATLEKALGHRLFERQAQGSALTEQGNQVYAIFQAIAQGWNELKASADERYQRTARALRIGSIIPTGSESWVARCLGALVAEWNAGRNKNAISLVLMTADDLREALKAGRIDVAILDSVFGLERFQHRELLQTNMVLIAPPQSRERTVAELVERHAICTPSSRTGLGHATMSLSHERTNNRRYRNQDITAADSLPVIVDLVANHGYISFLGRVSAMPIAGKVRIVELDEYIPMSYHIAFNHRKASADASAMILDAVAKIIAEPVAQETAFA</sequence>
<dbReference type="CDD" id="cd05466">
    <property type="entry name" value="PBP2_LTTR_substrate"/>
    <property type="match status" value="1"/>
</dbReference>